<proteinExistence type="predicted"/>
<name>A0A226DMC0_FOLCA</name>
<sequence>MKSWTIFVTMSVVLFSIGYKTILRQETVKTSDQEPCANSIPTSAPGAEGKLKQFYTSCITNARSAALLISSVQQNYFQDVRPKFRSMSTKRLWTRSQRRPGFRPRFLSIPGLTWFTMLNPDHVEDLYSSLPLDPIDFLENVKQVDKLNKRLEFNPSLNVAMMAATRTITANAANFASRLSTFPDFVFIPLGWVQMPRFHPGFLGVFKFANLGVTVGHELGHAVWAQINGVTLDQINLVSGLNFQISDLSVQISDI</sequence>
<dbReference type="Gene3D" id="3.40.390.10">
    <property type="entry name" value="Collagenase (Catalytic Domain)"/>
    <property type="match status" value="1"/>
</dbReference>
<feature type="chain" id="PRO_5012217691" evidence="1">
    <location>
        <begin position="19"/>
        <end position="255"/>
    </location>
</feature>
<evidence type="ECO:0000313" key="2">
    <source>
        <dbReference type="EMBL" id="OXA46270.1"/>
    </source>
</evidence>
<dbReference type="SUPFAM" id="SSF55486">
    <property type="entry name" value="Metalloproteases ('zincins'), catalytic domain"/>
    <property type="match status" value="1"/>
</dbReference>
<dbReference type="InterPro" id="IPR024079">
    <property type="entry name" value="MetalloPept_cat_dom_sf"/>
</dbReference>
<feature type="signal peptide" evidence="1">
    <location>
        <begin position="1"/>
        <end position="18"/>
    </location>
</feature>
<keyword evidence="1" id="KW-0732">Signal</keyword>
<reference evidence="2 3" key="1">
    <citation type="submission" date="2015-12" db="EMBL/GenBank/DDBJ databases">
        <title>The genome of Folsomia candida.</title>
        <authorList>
            <person name="Faddeeva A."/>
            <person name="Derks M.F."/>
            <person name="Anvar Y."/>
            <person name="Smit S."/>
            <person name="Van Straalen N."/>
            <person name="Roelofs D."/>
        </authorList>
    </citation>
    <scope>NUCLEOTIDE SEQUENCE [LARGE SCALE GENOMIC DNA]</scope>
    <source>
        <strain evidence="2 3">VU population</strain>
        <tissue evidence="2">Whole body</tissue>
    </source>
</reference>
<dbReference type="Proteomes" id="UP000198287">
    <property type="component" value="Unassembled WGS sequence"/>
</dbReference>
<evidence type="ECO:0000313" key="3">
    <source>
        <dbReference type="Proteomes" id="UP000198287"/>
    </source>
</evidence>
<dbReference type="GO" id="GO:0008237">
    <property type="term" value="F:metallopeptidase activity"/>
    <property type="evidence" value="ECO:0007669"/>
    <property type="project" value="InterPro"/>
</dbReference>
<comment type="caution">
    <text evidence="2">The sequence shown here is derived from an EMBL/GenBank/DDBJ whole genome shotgun (WGS) entry which is preliminary data.</text>
</comment>
<evidence type="ECO:0000256" key="1">
    <source>
        <dbReference type="SAM" id="SignalP"/>
    </source>
</evidence>
<organism evidence="2 3">
    <name type="scientific">Folsomia candida</name>
    <name type="common">Springtail</name>
    <dbReference type="NCBI Taxonomy" id="158441"/>
    <lineage>
        <taxon>Eukaryota</taxon>
        <taxon>Metazoa</taxon>
        <taxon>Ecdysozoa</taxon>
        <taxon>Arthropoda</taxon>
        <taxon>Hexapoda</taxon>
        <taxon>Collembola</taxon>
        <taxon>Entomobryomorpha</taxon>
        <taxon>Isotomoidea</taxon>
        <taxon>Isotomidae</taxon>
        <taxon>Proisotominae</taxon>
        <taxon>Folsomia</taxon>
    </lineage>
</organism>
<keyword evidence="3" id="KW-1185">Reference proteome</keyword>
<protein>
    <submittedName>
        <fullName evidence="2">Endothelin-converting enzyme 2</fullName>
    </submittedName>
</protein>
<dbReference type="EMBL" id="LNIX01000016">
    <property type="protein sequence ID" value="OXA46270.1"/>
    <property type="molecule type" value="Genomic_DNA"/>
</dbReference>
<dbReference type="OrthoDB" id="6475849at2759"/>
<gene>
    <name evidence="2" type="ORF">Fcan01_18977</name>
</gene>
<dbReference type="AlphaFoldDB" id="A0A226DMC0"/>
<accession>A0A226DMC0</accession>